<gene>
    <name evidence="11" type="primary">aroK</name>
    <name evidence="12" type="ORF">ABW06_08960</name>
</gene>
<protein>
    <recommendedName>
        <fullName evidence="11">Shikimate kinase 1</fullName>
        <shortName evidence="11">SK 1</shortName>
        <ecNumber evidence="11">2.7.1.71</ecNumber>
    </recommendedName>
</protein>
<dbReference type="InterPro" id="IPR027417">
    <property type="entry name" value="P-loop_NTPase"/>
</dbReference>
<evidence type="ECO:0000256" key="2">
    <source>
        <dbReference type="ARBA" id="ARBA00022490"/>
    </source>
</evidence>
<comment type="function">
    <text evidence="11">Catalyzes the specific phosphorylation of the 3-hydroxyl group of shikimic acid using ATP as a cosubstrate.</text>
</comment>
<evidence type="ECO:0000256" key="5">
    <source>
        <dbReference type="ARBA" id="ARBA00022741"/>
    </source>
</evidence>
<comment type="pathway">
    <text evidence="1 11">Metabolic intermediate biosynthesis; chorismate biosynthesis; chorismate from D-erythrose 4-phosphate and phosphoenolpyruvate: step 5/7.</text>
</comment>
<dbReference type="PROSITE" id="PS01128">
    <property type="entry name" value="SHIKIMATE_KINASE"/>
    <property type="match status" value="1"/>
</dbReference>
<evidence type="ECO:0000313" key="12">
    <source>
        <dbReference type="EMBL" id="KMK14452.1"/>
    </source>
</evidence>
<comment type="subcellular location">
    <subcellularLocation>
        <location evidence="11">Cytoplasm</location>
    </subcellularLocation>
</comment>
<dbReference type="RefSeq" id="WP_048278711.1">
    <property type="nucleotide sequence ID" value="NZ_LDZF01000007.1"/>
</dbReference>
<dbReference type="Proteomes" id="UP000036196">
    <property type="component" value="Unassembled WGS sequence"/>
</dbReference>
<evidence type="ECO:0000256" key="7">
    <source>
        <dbReference type="ARBA" id="ARBA00022840"/>
    </source>
</evidence>
<dbReference type="PATRIC" id="fig|61647.15.peg.5103"/>
<dbReference type="UniPathway" id="UPA00053">
    <property type="reaction ID" value="UER00088"/>
</dbReference>
<dbReference type="Gene3D" id="3.40.50.300">
    <property type="entry name" value="P-loop containing nucleotide triphosphate hydrolases"/>
    <property type="match status" value="1"/>
</dbReference>
<dbReference type="CDD" id="cd00464">
    <property type="entry name" value="SK"/>
    <property type="match status" value="1"/>
</dbReference>
<feature type="binding site" evidence="11">
    <location>
        <position position="156"/>
    </location>
    <ligand>
        <name>ATP</name>
        <dbReference type="ChEBI" id="CHEBI:30616"/>
    </ligand>
</feature>
<dbReference type="EMBL" id="LDZF01000007">
    <property type="protein sequence ID" value="KMK14452.1"/>
    <property type="molecule type" value="Genomic_DNA"/>
</dbReference>
<dbReference type="PANTHER" id="PTHR21087:SF21">
    <property type="entry name" value="SHIKIMATE KINASE 2"/>
    <property type="match status" value="1"/>
</dbReference>
<evidence type="ECO:0000256" key="11">
    <source>
        <dbReference type="HAMAP-Rule" id="MF_00109"/>
    </source>
</evidence>
<keyword evidence="13" id="KW-1185">Reference proteome</keyword>
<sequence>MSTEPIFLIGARGCGKTTVGQKLALACGFAFVDSDRILQERAGKSIADIVALEGWDAFRALEAETLRAVTRPASIIATGGGAILAAENRAFMRASGSVFYLQAPVSVLARRLEVSPEQDQRPTLTGKPIDEEVREVLAQREALYREAAHFAVDAARDPDAVVAQILAIALPGAISTTPKKSAPVGQRL</sequence>
<keyword evidence="7 11" id="KW-0067">ATP-binding</keyword>
<keyword evidence="2 11" id="KW-0963">Cytoplasm</keyword>
<feature type="binding site" evidence="11">
    <location>
        <position position="59"/>
    </location>
    <ligand>
        <name>substrate</name>
    </ligand>
</feature>
<dbReference type="AlphaFoldDB" id="A0A0J5M1V6"/>
<feature type="binding site" evidence="11">
    <location>
        <position position="17"/>
    </location>
    <ligand>
        <name>Mg(2+)</name>
        <dbReference type="ChEBI" id="CHEBI:18420"/>
    </ligand>
</feature>
<dbReference type="GO" id="GO:0005829">
    <property type="term" value="C:cytosol"/>
    <property type="evidence" value="ECO:0007669"/>
    <property type="project" value="TreeGrafter"/>
</dbReference>
<keyword evidence="6 11" id="KW-0418">Kinase</keyword>
<feature type="binding site" evidence="11">
    <location>
        <position position="35"/>
    </location>
    <ligand>
        <name>substrate</name>
    </ligand>
</feature>
<keyword evidence="8 11" id="KW-0460">Magnesium</keyword>
<comment type="caution">
    <text evidence="12">The sequence shown here is derived from an EMBL/GenBank/DDBJ whole genome shotgun (WGS) entry which is preliminary data.</text>
</comment>
<comment type="subunit">
    <text evidence="11">Monomer.</text>
</comment>
<comment type="similarity">
    <text evidence="11">Belongs to the shikimate kinase family.</text>
</comment>
<feature type="binding site" evidence="11">
    <location>
        <position position="80"/>
    </location>
    <ligand>
        <name>substrate</name>
    </ligand>
</feature>
<keyword evidence="5 11" id="KW-0547">Nucleotide-binding</keyword>
<evidence type="ECO:0000256" key="4">
    <source>
        <dbReference type="ARBA" id="ARBA00022679"/>
    </source>
</evidence>
<comment type="cofactor">
    <cofactor evidence="11">
        <name>Mg(2+)</name>
        <dbReference type="ChEBI" id="CHEBI:18420"/>
    </cofactor>
    <text evidence="11">Binds 1 Mg(2+) ion per subunit.</text>
</comment>
<dbReference type="PANTHER" id="PTHR21087">
    <property type="entry name" value="SHIKIMATE KINASE"/>
    <property type="match status" value="1"/>
</dbReference>
<dbReference type="GO" id="GO:0009073">
    <property type="term" value="P:aromatic amino acid family biosynthetic process"/>
    <property type="evidence" value="ECO:0007669"/>
    <property type="project" value="UniProtKB-KW"/>
</dbReference>
<dbReference type="InterPro" id="IPR031322">
    <property type="entry name" value="Shikimate/glucono_kinase"/>
</dbReference>
<accession>A0A0J5M1V6</accession>
<evidence type="ECO:0000256" key="8">
    <source>
        <dbReference type="ARBA" id="ARBA00022842"/>
    </source>
</evidence>
<organism evidence="12 13">
    <name type="scientific">Pluralibacter gergoviae</name>
    <name type="common">Enterobacter gergoviae</name>
    <dbReference type="NCBI Taxonomy" id="61647"/>
    <lineage>
        <taxon>Bacteria</taxon>
        <taxon>Pseudomonadati</taxon>
        <taxon>Pseudomonadota</taxon>
        <taxon>Gammaproteobacteria</taxon>
        <taxon>Enterobacterales</taxon>
        <taxon>Enterobacteriaceae</taxon>
        <taxon>Pluralibacter</taxon>
    </lineage>
</organism>
<keyword evidence="11" id="KW-0479">Metal-binding</keyword>
<dbReference type="GO" id="GO:0000287">
    <property type="term" value="F:magnesium ion binding"/>
    <property type="evidence" value="ECO:0007669"/>
    <property type="project" value="UniProtKB-UniRule"/>
</dbReference>
<dbReference type="InterPro" id="IPR023000">
    <property type="entry name" value="Shikimate_kinase_CS"/>
</dbReference>
<dbReference type="GO" id="GO:0009423">
    <property type="term" value="P:chorismate biosynthetic process"/>
    <property type="evidence" value="ECO:0007669"/>
    <property type="project" value="UniProtKB-UniRule"/>
</dbReference>
<feature type="binding site" evidence="11">
    <location>
        <position position="121"/>
    </location>
    <ligand>
        <name>ATP</name>
        <dbReference type="ChEBI" id="CHEBI:30616"/>
    </ligand>
</feature>
<dbReference type="EC" id="2.7.1.71" evidence="11"/>
<dbReference type="PRINTS" id="PR01100">
    <property type="entry name" value="SHIKIMTKNASE"/>
</dbReference>
<proteinExistence type="inferred from homology"/>
<keyword evidence="9 11" id="KW-0057">Aromatic amino acid biosynthesis</keyword>
<dbReference type="eggNOG" id="COG0703">
    <property type="taxonomic scope" value="Bacteria"/>
</dbReference>
<evidence type="ECO:0000256" key="10">
    <source>
        <dbReference type="ARBA" id="ARBA00048567"/>
    </source>
</evidence>
<dbReference type="GO" id="GO:0005524">
    <property type="term" value="F:ATP binding"/>
    <property type="evidence" value="ECO:0007669"/>
    <property type="project" value="UniProtKB-UniRule"/>
</dbReference>
<keyword evidence="3 11" id="KW-0028">Amino-acid biosynthesis</keyword>
<dbReference type="GO" id="GO:0004765">
    <property type="term" value="F:shikimate kinase activity"/>
    <property type="evidence" value="ECO:0007669"/>
    <property type="project" value="UniProtKB-UniRule"/>
</dbReference>
<dbReference type="Pfam" id="PF01202">
    <property type="entry name" value="SKI"/>
    <property type="match status" value="1"/>
</dbReference>
<comment type="catalytic activity">
    <reaction evidence="10 11">
        <text>shikimate + ATP = 3-phosphoshikimate + ADP + H(+)</text>
        <dbReference type="Rhea" id="RHEA:13121"/>
        <dbReference type="ChEBI" id="CHEBI:15378"/>
        <dbReference type="ChEBI" id="CHEBI:30616"/>
        <dbReference type="ChEBI" id="CHEBI:36208"/>
        <dbReference type="ChEBI" id="CHEBI:145989"/>
        <dbReference type="ChEBI" id="CHEBI:456216"/>
        <dbReference type="EC" id="2.7.1.71"/>
    </reaction>
</comment>
<feature type="binding site" evidence="11">
    <location>
        <begin position="13"/>
        <end position="18"/>
    </location>
    <ligand>
        <name>ATP</name>
        <dbReference type="ChEBI" id="CHEBI:30616"/>
    </ligand>
</feature>
<dbReference type="InterPro" id="IPR000623">
    <property type="entry name" value="Shikimate_kinase/TSH1"/>
</dbReference>
<dbReference type="HAMAP" id="MF_00109">
    <property type="entry name" value="Shikimate_kinase"/>
    <property type="match status" value="1"/>
</dbReference>
<evidence type="ECO:0000256" key="6">
    <source>
        <dbReference type="ARBA" id="ARBA00022777"/>
    </source>
</evidence>
<dbReference type="NCBIfam" id="NF002988">
    <property type="entry name" value="PRK03731.1"/>
    <property type="match status" value="1"/>
</dbReference>
<evidence type="ECO:0000256" key="9">
    <source>
        <dbReference type="ARBA" id="ARBA00023141"/>
    </source>
</evidence>
<evidence type="ECO:0000313" key="13">
    <source>
        <dbReference type="Proteomes" id="UP000036196"/>
    </source>
</evidence>
<name>A0A0J5M1V6_PLUGE</name>
<evidence type="ECO:0000256" key="3">
    <source>
        <dbReference type="ARBA" id="ARBA00022605"/>
    </source>
</evidence>
<feature type="binding site" evidence="11">
    <location>
        <position position="140"/>
    </location>
    <ligand>
        <name>substrate</name>
    </ligand>
</feature>
<dbReference type="STRING" id="61647.LG71_23460"/>
<evidence type="ECO:0000256" key="1">
    <source>
        <dbReference type="ARBA" id="ARBA00004842"/>
    </source>
</evidence>
<dbReference type="GO" id="GO:0008652">
    <property type="term" value="P:amino acid biosynthetic process"/>
    <property type="evidence" value="ECO:0007669"/>
    <property type="project" value="UniProtKB-KW"/>
</dbReference>
<keyword evidence="4 11" id="KW-0808">Transferase</keyword>
<dbReference type="SUPFAM" id="SSF52540">
    <property type="entry name" value="P-loop containing nucleoside triphosphate hydrolases"/>
    <property type="match status" value="1"/>
</dbReference>
<reference evidence="12 13" key="1">
    <citation type="submission" date="2015-05" db="EMBL/GenBank/DDBJ databases">
        <title>Genome sequences of Pluralibacter gergoviae.</title>
        <authorList>
            <person name="Greninger A.L."/>
            <person name="Miller S."/>
        </authorList>
    </citation>
    <scope>NUCLEOTIDE SEQUENCE [LARGE SCALE GENOMIC DNA]</scope>
    <source>
        <strain evidence="12 13">JS81F13</strain>
    </source>
</reference>